<accession>A0A076EKG5</accession>
<evidence type="ECO:0000313" key="1">
    <source>
        <dbReference type="EMBL" id="AII05722.1"/>
    </source>
</evidence>
<sequence>MPPPGGARRFLPVFSQISPNFRPRRHRLTAHGQLTDVTDILDGIEDEADKILADLLRILDDIGTEPRG</sequence>
<evidence type="ECO:0000313" key="2">
    <source>
        <dbReference type="Proteomes" id="UP000028488"/>
    </source>
</evidence>
<gene>
    <name evidence="1" type="ORF">EP51_14360</name>
</gene>
<proteinExistence type="predicted"/>
<name>A0A076EKG5_RHOOP</name>
<dbReference type="Proteomes" id="UP000028488">
    <property type="component" value="Chromosome"/>
</dbReference>
<dbReference type="EMBL" id="CP008947">
    <property type="protein sequence ID" value="AII05722.1"/>
    <property type="molecule type" value="Genomic_DNA"/>
</dbReference>
<protein>
    <submittedName>
        <fullName evidence="1">Uncharacterized protein</fullName>
    </submittedName>
</protein>
<dbReference type="AlphaFoldDB" id="A0A076EKG5"/>
<organism evidence="1 2">
    <name type="scientific">Rhodococcus opacus</name>
    <name type="common">Nocardia opaca</name>
    <dbReference type="NCBI Taxonomy" id="37919"/>
    <lineage>
        <taxon>Bacteria</taxon>
        <taxon>Bacillati</taxon>
        <taxon>Actinomycetota</taxon>
        <taxon>Actinomycetes</taxon>
        <taxon>Mycobacteriales</taxon>
        <taxon>Nocardiaceae</taxon>
        <taxon>Rhodococcus</taxon>
    </lineage>
</organism>
<reference evidence="1 2" key="1">
    <citation type="submission" date="2014-07" db="EMBL/GenBank/DDBJ databases">
        <title>Genome Sequence of Rhodococcus opacus Strain R7, a Biodegrader of Mono- and Polycyclic Aromatic Hydrocarbons.</title>
        <authorList>
            <person name="Di Gennaro P."/>
            <person name="Zampolli J."/>
            <person name="Presti I."/>
            <person name="Cappelletti M."/>
            <person name="D'Ursi P."/>
            <person name="Orro A."/>
            <person name="Mezzelani A."/>
            <person name="Milanesi L."/>
        </authorList>
    </citation>
    <scope>NUCLEOTIDE SEQUENCE [LARGE SCALE GENOMIC DNA]</scope>
    <source>
        <strain evidence="1 2">R7</strain>
    </source>
</reference>